<dbReference type="CDD" id="cd01639">
    <property type="entry name" value="IMPase"/>
    <property type="match status" value="1"/>
</dbReference>
<feature type="binding site" evidence="9">
    <location>
        <position position="91"/>
    </location>
    <ligand>
        <name>Mg(2+)</name>
        <dbReference type="ChEBI" id="CHEBI:18420"/>
        <label>1</label>
        <note>catalytic</note>
    </ligand>
</feature>
<dbReference type="PANTHER" id="PTHR20854:SF4">
    <property type="entry name" value="INOSITOL-1-MONOPHOSPHATASE-RELATED"/>
    <property type="match status" value="1"/>
</dbReference>
<evidence type="ECO:0000256" key="9">
    <source>
        <dbReference type="PIRSR" id="PIRSR600760-2"/>
    </source>
</evidence>
<dbReference type="PRINTS" id="PR00377">
    <property type="entry name" value="IMPHPHTASES"/>
</dbReference>
<evidence type="ECO:0000256" key="8">
    <source>
        <dbReference type="ARBA" id="ARBA00022842"/>
    </source>
</evidence>
<keyword evidence="7 10" id="KW-0378">Hydrolase</keyword>
<dbReference type="GO" id="GO:0007165">
    <property type="term" value="P:signal transduction"/>
    <property type="evidence" value="ECO:0007669"/>
    <property type="project" value="TreeGrafter"/>
</dbReference>
<dbReference type="EC" id="3.1.3.25" evidence="4 10"/>
<dbReference type="GO" id="GO:0046872">
    <property type="term" value="F:metal ion binding"/>
    <property type="evidence" value="ECO:0007669"/>
    <property type="project" value="UniProtKB-KW"/>
</dbReference>
<sequence length="281" mass="29477">MTLDALAIDRRETFLAQLTREAASIALAGFQRQAGAAVSLKGPQDYLTETDGQVEEFVRRRIADAFPEDGFLGEEGGGIPGQQAWVVDPIDGTANFARSIPHFCVAIAFVANGAVQLGSIVNPVLEETYAARLGRGATLNGRPIHVSGVDDIAASSVEMGWSGRRPLANYLSAIETLYVAGTNVRRGSCGALGLAYVADGRSDGYAELHMNSWDCLAGLLMVREAGGVTGPFLAVHGLTEGAPVLAAAPGVATVMSRATGIPLHEEIDLLPDAAYQQRKTA</sequence>
<dbReference type="Gene3D" id="3.30.540.10">
    <property type="entry name" value="Fructose-1,6-Bisphosphatase, subunit A, domain 1"/>
    <property type="match status" value="1"/>
</dbReference>
<proteinExistence type="inferred from homology"/>
<dbReference type="Proteomes" id="UP000268844">
    <property type="component" value="Unassembled WGS sequence"/>
</dbReference>
<dbReference type="OrthoDB" id="9785695at2"/>
<name>A0A447IEU4_9HYPH</name>
<comment type="similarity">
    <text evidence="3 10">Belongs to the inositol monophosphatase superfamily.</text>
</comment>
<organism evidence="11 12">
    <name type="scientific">Devosia equisanguinis</name>
    <dbReference type="NCBI Taxonomy" id="2490941"/>
    <lineage>
        <taxon>Bacteria</taxon>
        <taxon>Pseudomonadati</taxon>
        <taxon>Pseudomonadota</taxon>
        <taxon>Alphaproteobacteria</taxon>
        <taxon>Hyphomicrobiales</taxon>
        <taxon>Devosiaceae</taxon>
        <taxon>Devosia</taxon>
    </lineage>
</organism>
<feature type="binding site" evidence="9">
    <location>
        <position position="90"/>
    </location>
    <ligand>
        <name>Mg(2+)</name>
        <dbReference type="ChEBI" id="CHEBI:18420"/>
        <label>2</label>
    </ligand>
</feature>
<dbReference type="GO" id="GO:0008934">
    <property type="term" value="F:inositol monophosphate 1-phosphatase activity"/>
    <property type="evidence" value="ECO:0007669"/>
    <property type="project" value="InterPro"/>
</dbReference>
<feature type="binding site" evidence="9">
    <location>
        <position position="88"/>
    </location>
    <ligand>
        <name>Mg(2+)</name>
        <dbReference type="ChEBI" id="CHEBI:18420"/>
        <label>1</label>
        <note>catalytic</note>
    </ligand>
</feature>
<dbReference type="EMBL" id="UZWD01000038">
    <property type="protein sequence ID" value="VDS05988.1"/>
    <property type="molecule type" value="Genomic_DNA"/>
</dbReference>
<comment type="catalytic activity">
    <reaction evidence="1 10">
        <text>a myo-inositol phosphate + H2O = myo-inositol + phosphate</text>
        <dbReference type="Rhea" id="RHEA:24056"/>
        <dbReference type="ChEBI" id="CHEBI:15377"/>
        <dbReference type="ChEBI" id="CHEBI:17268"/>
        <dbReference type="ChEBI" id="CHEBI:43474"/>
        <dbReference type="ChEBI" id="CHEBI:84139"/>
        <dbReference type="EC" id="3.1.3.25"/>
    </reaction>
</comment>
<feature type="binding site" evidence="9">
    <location>
        <position position="74"/>
    </location>
    <ligand>
        <name>Mg(2+)</name>
        <dbReference type="ChEBI" id="CHEBI:18420"/>
        <label>1</label>
        <note>catalytic</note>
    </ligand>
</feature>
<keyword evidence="8 9" id="KW-0460">Magnesium</keyword>
<evidence type="ECO:0000313" key="11">
    <source>
        <dbReference type="EMBL" id="VDS05988.1"/>
    </source>
</evidence>
<dbReference type="InterPro" id="IPR033942">
    <property type="entry name" value="IMPase"/>
</dbReference>
<dbReference type="Pfam" id="PF00459">
    <property type="entry name" value="Inositol_P"/>
    <property type="match status" value="1"/>
</dbReference>
<evidence type="ECO:0000256" key="3">
    <source>
        <dbReference type="ARBA" id="ARBA00009759"/>
    </source>
</evidence>
<evidence type="ECO:0000256" key="7">
    <source>
        <dbReference type="ARBA" id="ARBA00022801"/>
    </source>
</evidence>
<dbReference type="PANTHER" id="PTHR20854">
    <property type="entry name" value="INOSITOL MONOPHOSPHATASE"/>
    <property type="match status" value="1"/>
</dbReference>
<dbReference type="InterPro" id="IPR000760">
    <property type="entry name" value="Inositol_monophosphatase-like"/>
</dbReference>
<evidence type="ECO:0000256" key="1">
    <source>
        <dbReference type="ARBA" id="ARBA00001033"/>
    </source>
</evidence>
<reference evidence="11 12" key="1">
    <citation type="submission" date="2018-12" db="EMBL/GenBank/DDBJ databases">
        <authorList>
            <person name="Criscuolo A."/>
        </authorList>
    </citation>
    <scope>NUCLEOTIDE SEQUENCE [LARGE SCALE GENOMIC DNA]</scope>
    <source>
        <strain evidence="11">ACIP1116281</strain>
    </source>
</reference>
<dbReference type="PROSITE" id="PS00629">
    <property type="entry name" value="IMP_1"/>
    <property type="match status" value="1"/>
</dbReference>
<dbReference type="FunFam" id="3.30.540.10:FF:000003">
    <property type="entry name" value="Inositol-1-monophosphatase"/>
    <property type="match status" value="1"/>
</dbReference>
<dbReference type="RefSeq" id="WP_126151506.1">
    <property type="nucleotide sequence ID" value="NZ_JBHTMH010000001.1"/>
</dbReference>
<protein>
    <recommendedName>
        <fullName evidence="5 10">Inositol-1-monophosphatase</fullName>
        <ecNumber evidence="4 10">3.1.3.25</ecNumber>
    </recommendedName>
</protein>
<keyword evidence="6 9" id="KW-0479">Metal-binding</keyword>
<feature type="binding site" evidence="9">
    <location>
        <position position="214"/>
    </location>
    <ligand>
        <name>Mg(2+)</name>
        <dbReference type="ChEBI" id="CHEBI:18420"/>
        <label>1</label>
        <note>catalytic</note>
    </ligand>
</feature>
<dbReference type="Gene3D" id="3.40.190.80">
    <property type="match status" value="1"/>
</dbReference>
<comment type="cofactor">
    <cofactor evidence="2 9 10">
        <name>Mg(2+)</name>
        <dbReference type="ChEBI" id="CHEBI:18420"/>
    </cofactor>
</comment>
<keyword evidence="12" id="KW-1185">Reference proteome</keyword>
<evidence type="ECO:0000256" key="6">
    <source>
        <dbReference type="ARBA" id="ARBA00022723"/>
    </source>
</evidence>
<dbReference type="GO" id="GO:0006020">
    <property type="term" value="P:inositol metabolic process"/>
    <property type="evidence" value="ECO:0007669"/>
    <property type="project" value="TreeGrafter"/>
</dbReference>
<accession>A0A447IEU4</accession>
<dbReference type="SUPFAM" id="SSF56655">
    <property type="entry name" value="Carbohydrate phosphatase"/>
    <property type="match status" value="1"/>
</dbReference>
<gene>
    <name evidence="11" type="primary">suhB_4</name>
    <name evidence="11" type="ORF">DEVEQU_03136</name>
</gene>
<evidence type="ECO:0000256" key="5">
    <source>
        <dbReference type="ARBA" id="ARBA00019784"/>
    </source>
</evidence>
<dbReference type="AlphaFoldDB" id="A0A447IEU4"/>
<dbReference type="InterPro" id="IPR020583">
    <property type="entry name" value="Inositol_monoP_metal-BS"/>
</dbReference>
<evidence type="ECO:0000313" key="12">
    <source>
        <dbReference type="Proteomes" id="UP000268844"/>
    </source>
</evidence>
<evidence type="ECO:0000256" key="2">
    <source>
        <dbReference type="ARBA" id="ARBA00001946"/>
    </source>
</evidence>
<evidence type="ECO:0000256" key="4">
    <source>
        <dbReference type="ARBA" id="ARBA00013106"/>
    </source>
</evidence>
<evidence type="ECO:0000256" key="10">
    <source>
        <dbReference type="RuleBase" id="RU364068"/>
    </source>
</evidence>